<protein>
    <submittedName>
        <fullName evidence="1">Uncharacterized protein</fullName>
    </submittedName>
</protein>
<evidence type="ECO:0000313" key="2">
    <source>
        <dbReference type="Proteomes" id="UP000012960"/>
    </source>
</evidence>
<proteinExistence type="predicted"/>
<keyword evidence="2" id="KW-1185">Reference proteome</keyword>
<evidence type="ECO:0000313" key="1">
    <source>
        <dbReference type="EnsemblPlants" id="Ma06_p03510.1"/>
    </source>
</evidence>
<sequence>MNSIRCRPKSELSILTTPKLEALLHRPS</sequence>
<name>A0A804JC84_MUSAM</name>
<accession>A0A804JC84</accession>
<dbReference type="InParanoid" id="A0A804JC84"/>
<reference evidence="1" key="1">
    <citation type="submission" date="2021-05" db="UniProtKB">
        <authorList>
            <consortium name="EnsemblPlants"/>
        </authorList>
    </citation>
    <scope>IDENTIFICATION</scope>
    <source>
        <strain evidence="1">subsp. malaccensis</strain>
    </source>
</reference>
<dbReference type="Gramene" id="Ma06_t03510.1">
    <property type="protein sequence ID" value="Ma06_p03510.1"/>
    <property type="gene ID" value="Ma06_g03510"/>
</dbReference>
<dbReference type="EnsemblPlants" id="Ma06_t03510.1">
    <property type="protein sequence ID" value="Ma06_p03510.1"/>
    <property type="gene ID" value="Ma06_g03510"/>
</dbReference>
<organism evidence="1 2">
    <name type="scientific">Musa acuminata subsp. malaccensis</name>
    <name type="common">Wild banana</name>
    <name type="synonym">Musa malaccensis</name>
    <dbReference type="NCBI Taxonomy" id="214687"/>
    <lineage>
        <taxon>Eukaryota</taxon>
        <taxon>Viridiplantae</taxon>
        <taxon>Streptophyta</taxon>
        <taxon>Embryophyta</taxon>
        <taxon>Tracheophyta</taxon>
        <taxon>Spermatophyta</taxon>
        <taxon>Magnoliopsida</taxon>
        <taxon>Liliopsida</taxon>
        <taxon>Zingiberales</taxon>
        <taxon>Musaceae</taxon>
        <taxon>Musa</taxon>
    </lineage>
</organism>
<dbReference type="Proteomes" id="UP000012960">
    <property type="component" value="Unplaced"/>
</dbReference>
<dbReference type="AlphaFoldDB" id="A0A804JC84"/>